<evidence type="ECO:0000256" key="1">
    <source>
        <dbReference type="SAM" id="SignalP"/>
    </source>
</evidence>
<evidence type="ECO:0000313" key="2">
    <source>
        <dbReference type="EMBL" id="MFB3802765.1"/>
    </source>
</evidence>
<reference evidence="2 3" key="1">
    <citation type="submission" date="2024-09" db="EMBL/GenBank/DDBJ databases">
        <authorList>
            <person name="Fullem K."/>
        </authorList>
    </citation>
    <scope>NUCLEOTIDE SEQUENCE [LARGE SCALE GENOMIC DNA]</scope>
    <source>
        <strain evidence="3">K1(2024)</strain>
    </source>
</reference>
<gene>
    <name evidence="2" type="ORF">ACE1YR_20405</name>
</gene>
<sequence>MVNPIFAACSIFLASSAGAGELIISGESDGLYLKSLPYLARIDEINNDIFDERDQLSANDYFPADKKRRYMDELKELVEEALPLLTRSAEQGHPAAQYRLALAIYTFGNREENTEYTCGLLKSSLSKGFTPAALQMIYSCTSDVTLRDFRALINALPNNEDRYVRYYPQPTMMPSCDRGNRSQEKSIVPLDEKGFRANIYMALARQMSALHHRQEQLAYLNKAAGYGCAEAINRLKVSVGN</sequence>
<feature type="chain" id="PRO_5047066032" description="Sel1 repeat family protein" evidence="1">
    <location>
        <begin position="20"/>
        <end position="241"/>
    </location>
</feature>
<organism evidence="2 3">
    <name type="scientific">Pseudomonas boreofloridensis</name>
    <dbReference type="NCBI Taxonomy" id="3064348"/>
    <lineage>
        <taxon>Bacteria</taxon>
        <taxon>Pseudomonadati</taxon>
        <taxon>Pseudomonadota</taxon>
        <taxon>Gammaproteobacteria</taxon>
        <taxon>Pseudomonadales</taxon>
        <taxon>Pseudomonadaceae</taxon>
        <taxon>Pseudomonas</taxon>
    </lineage>
</organism>
<evidence type="ECO:0008006" key="4">
    <source>
        <dbReference type="Google" id="ProtNLM"/>
    </source>
</evidence>
<evidence type="ECO:0000313" key="3">
    <source>
        <dbReference type="Proteomes" id="UP001577047"/>
    </source>
</evidence>
<dbReference type="InterPro" id="IPR011990">
    <property type="entry name" value="TPR-like_helical_dom_sf"/>
</dbReference>
<name>A0ABV4ZDQ3_9PSED</name>
<keyword evidence="3" id="KW-1185">Reference proteome</keyword>
<dbReference type="Gene3D" id="1.25.40.10">
    <property type="entry name" value="Tetratricopeptide repeat domain"/>
    <property type="match status" value="1"/>
</dbReference>
<proteinExistence type="predicted"/>
<dbReference type="RefSeq" id="WP_304484693.1">
    <property type="nucleotide sequence ID" value="NZ_JAUQOQ010000011.1"/>
</dbReference>
<comment type="caution">
    <text evidence="2">The sequence shown here is derived from an EMBL/GenBank/DDBJ whole genome shotgun (WGS) entry which is preliminary data.</text>
</comment>
<dbReference type="Proteomes" id="UP001577047">
    <property type="component" value="Unassembled WGS sequence"/>
</dbReference>
<dbReference type="EMBL" id="JBHFXX010000025">
    <property type="protein sequence ID" value="MFB3802765.1"/>
    <property type="molecule type" value="Genomic_DNA"/>
</dbReference>
<keyword evidence="1" id="KW-0732">Signal</keyword>
<feature type="signal peptide" evidence="1">
    <location>
        <begin position="1"/>
        <end position="19"/>
    </location>
</feature>
<protein>
    <recommendedName>
        <fullName evidence="4">Sel1 repeat family protein</fullName>
    </recommendedName>
</protein>
<accession>A0ABV4ZDQ3</accession>